<reference evidence="1" key="1">
    <citation type="submission" date="2023-05" db="EMBL/GenBank/DDBJ databases">
        <title>Nepenthes gracilis genome sequencing.</title>
        <authorList>
            <person name="Fukushima K."/>
        </authorList>
    </citation>
    <scope>NUCLEOTIDE SEQUENCE</scope>
    <source>
        <strain evidence="1">SING2019-196</strain>
    </source>
</reference>
<name>A0AAD3SHD0_NEPGR</name>
<dbReference type="AlphaFoldDB" id="A0AAD3SHD0"/>
<evidence type="ECO:0000313" key="1">
    <source>
        <dbReference type="EMBL" id="GMH10637.1"/>
    </source>
</evidence>
<gene>
    <name evidence="1" type="ORF">Nepgr_012478</name>
</gene>
<sequence length="160" mass="17351">MRSIVVSCCINGRSCPGVAIASLGGFDVVGIDWLVQAGTDHEARFVFPSLIAVGWVITPLMRWVCCEPDWFRVSIHVGSSAIALSPLVSEPYAGESWAAAARLSGDGMVVCPCPMGSLSSSLPLNDAKGICFFLRWVLDVWNWVQLWTREPPPCSWNAPV</sequence>
<keyword evidence="2" id="KW-1185">Reference proteome</keyword>
<protein>
    <submittedName>
        <fullName evidence="1">Uncharacterized protein</fullName>
    </submittedName>
</protein>
<accession>A0AAD3SHD0</accession>
<comment type="caution">
    <text evidence="1">The sequence shown here is derived from an EMBL/GenBank/DDBJ whole genome shotgun (WGS) entry which is preliminary data.</text>
</comment>
<dbReference type="Proteomes" id="UP001279734">
    <property type="component" value="Unassembled WGS sequence"/>
</dbReference>
<organism evidence="1 2">
    <name type="scientific">Nepenthes gracilis</name>
    <name type="common">Slender pitcher plant</name>
    <dbReference type="NCBI Taxonomy" id="150966"/>
    <lineage>
        <taxon>Eukaryota</taxon>
        <taxon>Viridiplantae</taxon>
        <taxon>Streptophyta</taxon>
        <taxon>Embryophyta</taxon>
        <taxon>Tracheophyta</taxon>
        <taxon>Spermatophyta</taxon>
        <taxon>Magnoliopsida</taxon>
        <taxon>eudicotyledons</taxon>
        <taxon>Gunneridae</taxon>
        <taxon>Pentapetalae</taxon>
        <taxon>Caryophyllales</taxon>
        <taxon>Nepenthaceae</taxon>
        <taxon>Nepenthes</taxon>
    </lineage>
</organism>
<dbReference type="EMBL" id="BSYO01000010">
    <property type="protein sequence ID" value="GMH10637.1"/>
    <property type="molecule type" value="Genomic_DNA"/>
</dbReference>
<evidence type="ECO:0000313" key="2">
    <source>
        <dbReference type="Proteomes" id="UP001279734"/>
    </source>
</evidence>
<proteinExistence type="predicted"/>